<feature type="region of interest" description="Disordered" evidence="2">
    <location>
        <begin position="4760"/>
        <end position="4963"/>
    </location>
</feature>
<feature type="compositionally biased region" description="Basic and acidic residues" evidence="2">
    <location>
        <begin position="5043"/>
        <end position="5060"/>
    </location>
</feature>
<feature type="region of interest" description="Disordered" evidence="2">
    <location>
        <begin position="3329"/>
        <end position="3371"/>
    </location>
</feature>
<feature type="compositionally biased region" description="Basic and acidic residues" evidence="2">
    <location>
        <begin position="6625"/>
        <end position="6648"/>
    </location>
</feature>
<feature type="compositionally biased region" description="Gly residues" evidence="2">
    <location>
        <begin position="1084"/>
        <end position="1095"/>
    </location>
</feature>
<feature type="region of interest" description="Disordered" evidence="2">
    <location>
        <begin position="4571"/>
        <end position="4673"/>
    </location>
</feature>
<feature type="compositionally biased region" description="Basic and acidic residues" evidence="2">
    <location>
        <begin position="7162"/>
        <end position="7176"/>
    </location>
</feature>
<feature type="compositionally biased region" description="Polar residues" evidence="2">
    <location>
        <begin position="3790"/>
        <end position="3807"/>
    </location>
</feature>
<proteinExistence type="predicted"/>
<feature type="region of interest" description="Disordered" evidence="2">
    <location>
        <begin position="2058"/>
        <end position="2099"/>
    </location>
</feature>
<feature type="compositionally biased region" description="Polar residues" evidence="2">
    <location>
        <begin position="4624"/>
        <end position="4633"/>
    </location>
</feature>
<feature type="compositionally biased region" description="Low complexity" evidence="2">
    <location>
        <begin position="4933"/>
        <end position="4947"/>
    </location>
</feature>
<feature type="compositionally biased region" description="Low complexity" evidence="2">
    <location>
        <begin position="3581"/>
        <end position="3603"/>
    </location>
</feature>
<feature type="compositionally biased region" description="Low complexity" evidence="2">
    <location>
        <begin position="4634"/>
        <end position="4650"/>
    </location>
</feature>
<feature type="compositionally biased region" description="Basic and acidic residues" evidence="2">
    <location>
        <begin position="2823"/>
        <end position="2847"/>
    </location>
</feature>
<feature type="compositionally biased region" description="Basic and acidic residues" evidence="2">
    <location>
        <begin position="4576"/>
        <end position="4585"/>
    </location>
</feature>
<feature type="compositionally biased region" description="Basic and acidic residues" evidence="2">
    <location>
        <begin position="7036"/>
        <end position="7046"/>
    </location>
</feature>
<feature type="region of interest" description="Disordered" evidence="2">
    <location>
        <begin position="2547"/>
        <end position="2566"/>
    </location>
</feature>
<feature type="region of interest" description="Disordered" evidence="2">
    <location>
        <begin position="2821"/>
        <end position="2956"/>
    </location>
</feature>
<feature type="compositionally biased region" description="Polar residues" evidence="2">
    <location>
        <begin position="5666"/>
        <end position="5676"/>
    </location>
</feature>
<feature type="compositionally biased region" description="Pro residues" evidence="2">
    <location>
        <begin position="7288"/>
        <end position="7298"/>
    </location>
</feature>
<feature type="coiled-coil region" evidence="1">
    <location>
        <begin position="2792"/>
        <end position="2820"/>
    </location>
</feature>
<feature type="compositionally biased region" description="Pro residues" evidence="2">
    <location>
        <begin position="139"/>
        <end position="149"/>
    </location>
</feature>
<feature type="region of interest" description="Disordered" evidence="2">
    <location>
        <begin position="7511"/>
        <end position="7562"/>
    </location>
</feature>
<feature type="region of interest" description="Disordered" evidence="2">
    <location>
        <begin position="130"/>
        <end position="166"/>
    </location>
</feature>
<feature type="region of interest" description="Disordered" evidence="2">
    <location>
        <begin position="6270"/>
        <end position="6345"/>
    </location>
</feature>
<feature type="region of interest" description="Disordered" evidence="2">
    <location>
        <begin position="6941"/>
        <end position="7047"/>
    </location>
</feature>
<dbReference type="Proteomes" id="UP000028834">
    <property type="component" value="Unassembled WGS sequence"/>
</dbReference>
<feature type="region of interest" description="Disordered" evidence="2">
    <location>
        <begin position="6075"/>
        <end position="6105"/>
    </location>
</feature>
<feature type="region of interest" description="Disordered" evidence="2">
    <location>
        <begin position="5224"/>
        <end position="5296"/>
    </location>
</feature>
<feature type="compositionally biased region" description="Basic and acidic residues" evidence="2">
    <location>
        <begin position="5679"/>
        <end position="5689"/>
    </location>
</feature>
<evidence type="ECO:0000313" key="3">
    <source>
        <dbReference type="EMBL" id="KFG57368.1"/>
    </source>
</evidence>
<feature type="region of interest" description="Disordered" evidence="2">
    <location>
        <begin position="6625"/>
        <end position="6656"/>
    </location>
</feature>
<feature type="region of interest" description="Disordered" evidence="2">
    <location>
        <begin position="6016"/>
        <end position="6043"/>
    </location>
</feature>
<feature type="region of interest" description="Disordered" evidence="2">
    <location>
        <begin position="5618"/>
        <end position="5689"/>
    </location>
</feature>
<evidence type="ECO:0000256" key="1">
    <source>
        <dbReference type="SAM" id="Coils"/>
    </source>
</evidence>
<feature type="region of interest" description="Disordered" evidence="2">
    <location>
        <begin position="481"/>
        <end position="517"/>
    </location>
</feature>
<feature type="compositionally biased region" description="Low complexity" evidence="2">
    <location>
        <begin position="1600"/>
        <end position="1612"/>
    </location>
</feature>
<feature type="compositionally biased region" description="Acidic residues" evidence="2">
    <location>
        <begin position="1057"/>
        <end position="1071"/>
    </location>
</feature>
<feature type="compositionally biased region" description="Basic and acidic residues" evidence="2">
    <location>
        <begin position="2090"/>
        <end position="2099"/>
    </location>
</feature>
<feature type="compositionally biased region" description="Basic and acidic residues" evidence="2">
    <location>
        <begin position="4428"/>
        <end position="4438"/>
    </location>
</feature>
<feature type="compositionally biased region" description="Basic and acidic residues" evidence="2">
    <location>
        <begin position="2869"/>
        <end position="2882"/>
    </location>
</feature>
<feature type="compositionally biased region" description="Basic and acidic residues" evidence="2">
    <location>
        <begin position="4772"/>
        <end position="4800"/>
    </location>
</feature>
<feature type="compositionally biased region" description="Basic and acidic residues" evidence="2">
    <location>
        <begin position="5268"/>
        <end position="5296"/>
    </location>
</feature>
<feature type="compositionally biased region" description="Polar residues" evidence="2">
    <location>
        <begin position="4707"/>
        <end position="4716"/>
    </location>
</feature>
<feature type="compositionally biased region" description="Low complexity" evidence="2">
    <location>
        <begin position="1198"/>
        <end position="1213"/>
    </location>
</feature>
<feature type="compositionally biased region" description="Basic and acidic residues" evidence="2">
    <location>
        <begin position="5333"/>
        <end position="5368"/>
    </location>
</feature>
<feature type="compositionally biased region" description="Polar residues" evidence="2">
    <location>
        <begin position="7017"/>
        <end position="7035"/>
    </location>
</feature>
<feature type="region of interest" description="Disordered" evidence="2">
    <location>
        <begin position="1869"/>
        <end position="1897"/>
    </location>
</feature>
<feature type="region of interest" description="Disordered" evidence="2">
    <location>
        <begin position="3788"/>
        <end position="3849"/>
    </location>
</feature>
<feature type="region of interest" description="Disordered" evidence="2">
    <location>
        <begin position="7147"/>
        <end position="7199"/>
    </location>
</feature>
<protein>
    <submittedName>
        <fullName evidence="3">HECT-domain (Ubiquitin-transferase) domain-containing protein</fullName>
    </submittedName>
</protein>
<feature type="region of interest" description="Disordered" evidence="2">
    <location>
        <begin position="3238"/>
        <end position="3271"/>
    </location>
</feature>
<feature type="compositionally biased region" description="Basic and acidic residues" evidence="2">
    <location>
        <begin position="7349"/>
        <end position="7362"/>
    </location>
</feature>
<feature type="region of interest" description="Disordered" evidence="2">
    <location>
        <begin position="1581"/>
        <end position="1653"/>
    </location>
</feature>
<accession>A0A086LL50</accession>
<feature type="region of interest" description="Disordered" evidence="2">
    <location>
        <begin position="1428"/>
        <end position="1467"/>
    </location>
</feature>
<feature type="compositionally biased region" description="Basic and acidic residues" evidence="2">
    <location>
        <begin position="2153"/>
        <end position="2172"/>
    </location>
</feature>
<feature type="compositionally biased region" description="Basic and acidic residues" evidence="2">
    <location>
        <begin position="2498"/>
        <end position="2511"/>
    </location>
</feature>
<feature type="compositionally biased region" description="Basic and acidic residues" evidence="2">
    <location>
        <begin position="6287"/>
        <end position="6303"/>
    </location>
</feature>
<feature type="compositionally biased region" description="Basic and acidic residues" evidence="2">
    <location>
        <begin position="5238"/>
        <end position="5260"/>
    </location>
</feature>
<feature type="compositionally biased region" description="Low complexity" evidence="2">
    <location>
        <begin position="1138"/>
        <end position="1155"/>
    </location>
</feature>
<reference evidence="3 4" key="1">
    <citation type="submission" date="2014-05" db="EMBL/GenBank/DDBJ databases">
        <authorList>
            <person name="Sibley D."/>
            <person name="Venepally P."/>
            <person name="Karamycheva S."/>
            <person name="Hadjithomas M."/>
            <person name="Khan A."/>
            <person name="Brunk B."/>
            <person name="Roos D."/>
            <person name="Caler E."/>
            <person name="Lorenzi H."/>
        </authorList>
    </citation>
    <scope>NUCLEOTIDE SEQUENCE [LARGE SCALE GENOMIC DNA]</scope>
    <source>
        <strain evidence="3 4">RUB</strain>
    </source>
</reference>
<feature type="compositionally biased region" description="Basic residues" evidence="2">
    <location>
        <begin position="2731"/>
        <end position="2743"/>
    </location>
</feature>
<feature type="region of interest" description="Disordered" evidence="2">
    <location>
        <begin position="997"/>
        <end position="1290"/>
    </location>
</feature>
<dbReference type="OrthoDB" id="346826at2759"/>
<feature type="region of interest" description="Disordered" evidence="2">
    <location>
        <begin position="3153"/>
        <end position="3181"/>
    </location>
</feature>
<feature type="compositionally biased region" description="Basic and acidic residues" evidence="2">
    <location>
        <begin position="5978"/>
        <end position="6003"/>
    </location>
</feature>
<feature type="compositionally biased region" description="Basic and acidic residues" evidence="2">
    <location>
        <begin position="1032"/>
        <end position="1041"/>
    </location>
</feature>
<feature type="region of interest" description="Disordered" evidence="2">
    <location>
        <begin position="5958"/>
        <end position="6003"/>
    </location>
</feature>
<feature type="region of interest" description="Disordered" evidence="2">
    <location>
        <begin position="249"/>
        <end position="303"/>
    </location>
</feature>
<feature type="compositionally biased region" description="Basic and acidic residues" evidence="2">
    <location>
        <begin position="5628"/>
        <end position="5637"/>
    </location>
</feature>
<feature type="compositionally biased region" description="Polar residues" evidence="2">
    <location>
        <begin position="488"/>
        <end position="503"/>
    </location>
</feature>
<name>A0A086LL50_TOXGO</name>
<feature type="region of interest" description="Disordered" evidence="2">
    <location>
        <begin position="771"/>
        <end position="828"/>
    </location>
</feature>
<feature type="region of interest" description="Disordered" evidence="2">
    <location>
        <begin position="75"/>
        <end position="104"/>
    </location>
</feature>
<feature type="region of interest" description="Disordered" evidence="2">
    <location>
        <begin position="4702"/>
        <end position="4721"/>
    </location>
</feature>
<feature type="region of interest" description="Disordered" evidence="2">
    <location>
        <begin position="2714"/>
        <end position="2744"/>
    </location>
</feature>
<keyword evidence="1" id="KW-0175">Coiled coil</keyword>
<feature type="compositionally biased region" description="Polar residues" evidence="2">
    <location>
        <begin position="151"/>
        <end position="164"/>
    </location>
</feature>
<organism evidence="3 4">
    <name type="scientific">Toxoplasma gondii RUB</name>
    <dbReference type="NCBI Taxonomy" id="935652"/>
    <lineage>
        <taxon>Eukaryota</taxon>
        <taxon>Sar</taxon>
        <taxon>Alveolata</taxon>
        <taxon>Apicomplexa</taxon>
        <taxon>Conoidasida</taxon>
        <taxon>Coccidia</taxon>
        <taxon>Eucoccidiorida</taxon>
        <taxon>Eimeriorina</taxon>
        <taxon>Sarcocystidae</taxon>
        <taxon>Toxoplasma</taxon>
    </lineage>
</organism>
<feature type="region of interest" description="Disordered" evidence="2">
    <location>
        <begin position="1774"/>
        <end position="1817"/>
    </location>
</feature>
<gene>
    <name evidence="3" type="ORF">TGRUB_280660B</name>
</gene>
<feature type="compositionally biased region" description="Acidic residues" evidence="2">
    <location>
        <begin position="3167"/>
        <end position="3176"/>
    </location>
</feature>
<feature type="region of interest" description="Disordered" evidence="2">
    <location>
        <begin position="5043"/>
        <end position="5065"/>
    </location>
</feature>
<feature type="region of interest" description="Disordered" evidence="2">
    <location>
        <begin position="3567"/>
        <end position="3603"/>
    </location>
</feature>
<feature type="region of interest" description="Disordered" evidence="2">
    <location>
        <begin position="4038"/>
        <end position="4069"/>
    </location>
</feature>
<feature type="compositionally biased region" description="Basic and acidic residues" evidence="2">
    <location>
        <begin position="6964"/>
        <end position="6976"/>
    </location>
</feature>
<feature type="region of interest" description="Disordered" evidence="2">
    <location>
        <begin position="7288"/>
        <end position="7362"/>
    </location>
</feature>
<feature type="compositionally biased region" description="Basic and acidic residues" evidence="2">
    <location>
        <begin position="2721"/>
        <end position="2730"/>
    </location>
</feature>
<feature type="compositionally biased region" description="Low complexity" evidence="2">
    <location>
        <begin position="3826"/>
        <end position="3843"/>
    </location>
</feature>
<feature type="compositionally biased region" description="Basic and acidic residues" evidence="2">
    <location>
        <begin position="1010"/>
        <end position="1019"/>
    </location>
</feature>
<evidence type="ECO:0000313" key="4">
    <source>
        <dbReference type="Proteomes" id="UP000028834"/>
    </source>
</evidence>
<comment type="caution">
    <text evidence="3">The sequence shown here is derived from an EMBL/GenBank/DDBJ whole genome shotgun (WGS) entry which is preliminary data.</text>
</comment>
<feature type="compositionally biased region" description="Polar residues" evidence="2">
    <location>
        <begin position="2187"/>
        <end position="2202"/>
    </location>
</feature>
<feature type="compositionally biased region" description="Basic and acidic residues" evidence="2">
    <location>
        <begin position="4808"/>
        <end position="4822"/>
    </location>
</feature>
<dbReference type="VEuPathDB" id="ToxoDB:TGRUB_280660B"/>
<feature type="compositionally biased region" description="Basic and acidic residues" evidence="2">
    <location>
        <begin position="7514"/>
        <end position="7531"/>
    </location>
</feature>
<feature type="region of interest" description="Disordered" evidence="2">
    <location>
        <begin position="899"/>
        <end position="926"/>
    </location>
</feature>
<feature type="compositionally biased region" description="Basic and acidic residues" evidence="2">
    <location>
        <begin position="1261"/>
        <end position="1282"/>
    </location>
</feature>
<feature type="compositionally biased region" description="Basic and acidic residues" evidence="2">
    <location>
        <begin position="1883"/>
        <end position="1897"/>
    </location>
</feature>
<feature type="region of interest" description="Disordered" evidence="2">
    <location>
        <begin position="2153"/>
        <end position="2226"/>
    </location>
</feature>
<feature type="compositionally biased region" description="Low complexity" evidence="2">
    <location>
        <begin position="4441"/>
        <end position="4474"/>
    </location>
</feature>
<feature type="region of interest" description="Disordered" evidence="2">
    <location>
        <begin position="4376"/>
        <end position="4485"/>
    </location>
</feature>
<feature type="compositionally biased region" description="Low complexity" evidence="2">
    <location>
        <begin position="899"/>
        <end position="913"/>
    </location>
</feature>
<dbReference type="EMBL" id="AFYV02002864">
    <property type="protein sequence ID" value="KFG57368.1"/>
    <property type="molecule type" value="Genomic_DNA"/>
</dbReference>
<feature type="compositionally biased region" description="Low complexity" evidence="2">
    <location>
        <begin position="1435"/>
        <end position="1445"/>
    </location>
</feature>
<sequence length="7740" mass="831375">MSVFHIASSRGIPAVVKTSPQVSVEHPCTVLTTYTHKCHSPSECAAPSKRRLRPRKVPVFRCLCCKMSTSLSSIRGLSATPPESDMNQPSSGEAEAAPCERSPPAQAFGEHLTVANHMNKDQGFVDLGLLTGTEDNTLPPVPPAPPPDSPGQVSLSQEIRSGNSPPHPDLEALGAFLAEYACNLDRVAALDGRADKPGSLFGCALLPHVEASTAFVVSPAAWRRFSESSLDVTTFSNWGDSSALTETPAFDRRKSSRRDRQHCGFQKARESSREAAGSDSRRPRRRGQGTGGPPQGETVGASVSQRAVACQALADAMALPASAFLDLHGRQPSTFSMEEASPAAAVYPQDLVSLASLRQGLSRAVPTARPVGRVQDWTSTGTTLWARRLRAALDAFVLLPSWYGGTENRLLLEEAALLLANTATCALLEAYAIHALQPRAGAPIPRMRSAPSSLPSNSPSWSRHYPSSLTSGFSAFFTESRPRMPASSEGSQLASGTAETSLSPPLDRRAGPVAPRPRNASASLRLWSQAHSGCSHSVDFHGVFRSAASPQPLSLDSCLRQWNTDLCARSGLGAFPAFLFDSRLPLGAFFSSLSAAPLSALPLLLLESHGGSLEAAGGSLPGAWTSEASAGVPSRAHAVTDWERLGAPATALNTGWFTNPNRSGEMCHHSLLRSLGAARLRSLAAWSTAESDAFYLRCVYSLKTLVHLYMRFPPLFFFPRETQGDQTCPKRGSEDASAAGANSVLSADCQQQRLWTLLLIVSGGAPVAGDEALGSHRGEAREEAEVTTRARDEEERGEFEAGYEAGGAPSHASLVGSEYETDRSETRNVRLQQTPFEARATLRLVAEALLCSAVRNGRVSDILVIILFCLRESLCDMAKHSPSIPSSFSSASSSSSSSSFSSSSSSSSAPLSPAHRRNGRVRRGGKRWGSHQLEEFQLLSLFDDLSWTTPAPCERAASLSESPALRLSSDLRVVECVGTGSPEFGCLSRASSSVDADLMPAGLAPGPRRPSRDRPDEASYHGTRRASGQFHIDPEILREADATAARAVPAAHPPAPEADEGDAAETEETEESGALVETLAGDAGDAGRGARGGEGARQRHDRRRRPAETGDTIDLSMMEDGIEGSPGHRVAFERDPTEGSSELLSEGGSSTSSSTQFQPTSVSSDLEEDGRQQNGETTSEAAPRTRGSRRGSRRDSSRSGASRRGGALLSSRSNYLWVEEESGSGRVRDSGESSGSTDEASDRSDSVGRNARQCRLLPGSELHRRPSRETHSDSEDWEDPRGPDPFGRRRPRRWLAPAAANLLFVNEQRRAGVRGLGGISGGGRRGDGVGGALTHAPGRHRGESAAFMTPVGVSVRSSQVSCENPNLIAARLTEDSRSHTITYFQLPSGVEPEDLDLVSDIPAVSWSLEDSGTGEAFLLGDTGPLSGISRGPALSSGRGQAGEASSARRRAGRGRDNEGLSGFPSSNSPDSRIVCRYTAAFPTSSRALTADVDGVPSARERQGAQFLSDGCTPFETFDGEDLEMRLEGDDTNPLGLPRTAWIPAEGAAARFLSQTVQGELLDSVAEPLCTVTHTVAPRVPRESQLSPVGPPVAPVERPRPVGSVGSPRGSGRFAQRASSLSALGSEGEFLVSSRSGREPRSLSPNGPEEKAADACVEDLERLQERLHRRRGARLAATREAFLTGVHVCQLLVCERISSALLAEGVIEPGRWSPTSDALVEVGVLLGDAHLASYSTTRVRRRRSPTASVSDRRKGDEAAFHDCFGNADSKIVSDVIGRGGGQQTDQQPPGLFNAFGDSDEAGDPRREESGEAGRLGGESGEWRETLYCQRVCRGKGADERQLGTLCGRSGACGIRCDGLAWTVWGEPNRRRPARATGASNGESQRGEEAGNWRGARATETEAERGRYVHLGDRWTDAMREGERLEGGKRIWCMTLMLNIEEGELDVFVDGKLVHTFCGLPNVSLACREVEARSSLTSTLGYRFAVSLSSPSHVVGLLPLPRLSPSELDRLLNHHCRSSRALLPPAACTTSHPGALMLSLSHALFRLALKAKLTREARAAVGGARPSGARPSPTALRAEERDGRDCGGAAQREGEQSLVSREDEARGACLPAAMNVGGAGVSAWVNADAVTCGLLRECLRLSWEVLCRRALRAAPHEEGETGGRTERAGGRDVESTDSSIFSVVRRGHSGQQAEQKGSQASSSAEKVGSSPLPNDRSPEPSASPRSTFEDDAAVGTFYCLLRIWILFLPSAPLQRSHRSEVAGSQLSNSPAQLCTRDPADPLWLRDVLVRVSSPSSASSVSAGEREAWGDLPLPVFALAALAYPGGSLSPTRSDTELGLALFRQAANARKETNGGEMRLGGARERAGLDLNKRRFEPAFCKRVLSLCSPRWRRLVLSAAAEAATLTFCRTLLLAPFLVTGVDKCFFSLEFLRLAHPSFLDRDEEETPEPLNPATQKSITEKATTENEVNSGDVDGVGSGVEGETCELALGERSRTRRRGASSERRKNTEERSARGGNSTDAAGTGCASTFALERSEECRHMGAWAREAREAEKDLEEKGRVREGDKTAQQRAGGFGDLLCATLPAIVAALEDFHACVYAPLLPGSSRRTPKALLSCPERRTRAGDSWHAGHSSRGAWREVETDSWARPALTGFELSSLASRVVAALGVLGTDGGVLALAVAHCPPFLILRLLRVLLSLACPPAQVLLQGSFDSDGPAQPTVRISREGGDKAWTRQHRREERRKRRVDASEGCQTLRGLGRETQSAVVLAAVGRLTRLVIRPLRRLLLQLFLCVRREFLHAIAEEEEESKRASERERRQMAQLVGRCEEEAREARGAERLGPAGRREECPSRSQESGPAAGDGGRAGRNRMRQGETRTRAERREAFAGGRPSTRCPSRAFHVGSLSENEEVDSALEQADLEASSSSVSEARGSCRAPTHANGPERGANRAPTGEDGESASACAFRTGSYVEEKRQPRFSGVPEFSRPLRDKLERHLDLLTAATELTFDAVSSEPEPVSLPLPTRPDASTSCSASFCGGSVRLEVKCSERLLARVCTLLVDQIFLLIRFRKQQLFLSVLPFLSHAFSSGRSRRKPEGQMAGLLERLDLCLVGLLPRLLHFAGRLSQAAVYADLVVALCTSGAPASVCLRARRRENPSRGAGVAGRASEPSASDDTEETEAEDARGSLKANAGVVGVFEELQTQWKEEGRIRCAQKERQQGATAVLICWPDVLPALRDALIGQRDRTASGPPIRRRGASPSPLSSKDDTESDSLDGDRSWLRESLFMLPPSSAAYRRVSQESCCIYLLETTHPLSTVADFYLCLDFPRLFASSRHPSPAAQPTVATRSPQDSPGGGDAGAASAETAGPHRTVVSTREAFRLPSVPREGDTFLGLEAGPAPGFSHWLQEEDEGDRDGAQRVKIKFDPRSNMSDSGAELHIRVVTAHGVKTYQCFERNFPKLKHRDVKSIEFDFGSAYPSVDWGFRCQVEAYRKVTRHATHPSLELLLVTHDAAFTLIHHLVEDLAPFSSPSPSPSLSPHAVLGSSEFAGAVDALRPLLLSQELVFALPSSCSFSSSRLPQASERSPRSFSTSSSASTSSSSSVSASPSSSFSPCSLFPSSLASSSTASTGCLNSWLTSARSLYTAASEVRRLALDFAVSSGNDLASPPRLPALFAFDKPSVCCSAASRSGRSSGFPRLPASSCLPAAVSGDLNAVLMDFVLGRSGASQAIIALGDKFFSSPLSRLAGPPLLPGGFAHMATAERATLSLYLLLLPAASELFLSVLSAFQGIEPAAETDSSIQGQGAPDIQTNSKTGERLDPRHNVPAQPQTNPAEAPQAQSSSSFASSSPRTPPLRELPRGLQLLWHLAAQTARLAVHQGAQAPSLRSQPGGACEGVGPDPFRKGESEASHASEKATLARRITKNALFLLSWMRLSPTAFAARKGRPFAGDMPLPLNPISLRSWLLRDRTLQAVLALALQPSACVSSDASSGNQETLSLALQLLQSYNARLSVAAEALTFLLRTLQATVSIHGVIRRGSRRASAEKAYERKVPGADPGASGEGESRRRRPGRQEVREKKGLESCEVFDEDVEWQGSARVGELACLAVDASWRLLRFLDGLAAALLGEQKANGESVVPLVAPSALPRCFVTDYERVLRPVLSFCGAPYAPSLVAEPTAFSPLALPGLPQFLLQTVLLSSCPRSFAALGNLASRPASHDSGAAGANEPVGVSASLVAALCGVTETLSEFLFLSPSGPSQPPSVSNPSYPYGCASQVAALSRAWLAPFLLSLLVLATWSRCLRLQALGLWTESEKKAFPKDEFVENRRFSEDRKRKSGKGTDAEHLRDTADQARRVLRCVGRVVDATGIGLRRFLDWGTPKRHLLLPTVSPASAPGTEASKRARSRPGARAASSPVVEARSNEEEVQQSQTPRPNAAQRDDRNVEKRSRSSSRSASDAGVRSRSASAPQGKRSSPSTSSTSLSLHRATYPCTSSSRCPRGLPLVTYSDAVVEVALVFVPLLSSHSQEACRRRPSSSFPRRSGGARAAALLSLPVDGSVSKVLSRHFRRVDQCVVFVDSPDEADTQDLSKDSDETSRPAGRCLASPLDQGRSDAGAPAALLRASSPCTSHLRPASNASDRTPTCSSSSASFSSSSSSASFSQPLGAPSERPTANGHSPAVRRSGKPVRVELWVRTAGQAFADLLASQGPCLGGADSFRSGNQPSTASSRHRRRRVRYSCYALVTSKAASETVRTQIGGRPDRLWGGAVEAGAASGHRRAAGGDSREAGTVDSERHLDTRSRRHRESQEEHVGVYPTRRRGAEGDDVARLEAQRSRNHALAPQVAEAVTGVAADRPPRSGGLDTVSEGESGGGDGEGSEGNAPTIRRTPSMRARFLTGEGDPSPPATGRHDPSGFLLTSSEPSGEEGQRFLTSSTGEEGLERRPAGPASSAPGATAGDSEGAAETDKDWWHGGVESSTKTKLVQLAEKTGGAPMWLGTLPFVRLLVPDAEAWQAGAERALRSKTPRVIFCSGDRMPSAGVQVTQTVVSKVRLAVGEEREEGERRSQMPDAHPKRGGKKVKPLGFVVAELGQLAELTADQVQHGFESHILALVTSNADGAPRPSANLGSRQATALGSCTGVEEGESLTGVLPSLGVQGESSSAVARSEKFLSLRQQCAAALQTLDALDMQRNWLHVSAAMSEYLWMSFRAAVGVALGPHVRLISRFLDATERLATRSETHPDFHGAALSHPENRNKETSKTTCKGKRDSREEGASLGVKDSPGEGEKSAQRRGENGGQSERVENRHWMGRRERENAGVLSAVGVCLKHFAPLLLWSVQQLEHASAKLPEREGDGDLTGGRRPEAEGKMRAGDRNEKGETPNREASCLSLSACLRRVVARGNASESQEFGYLPTASVPLPWASPPPVAALMLRLLDVSSNLSRDLDKRLSTPELSGASWAPPAHSVSRPAFSSSLSSQACPGVAMYAARSTPESPDASPFFDRSPLLGLHIAIQRYFHLTPTQAPPLLPEMFLCGVGLGSSYLADLLWHTTLQRQPASPPFSPSASLSSAAACPSLTGASGPFSSFSESEGVVVNRCRLSPACLPALHAALSRHRRQLVGWSDEARRQSRRLAAVEAEAAEASERQERRNGQAEGSGGREAASGGGKNSQRTRGKRWRQTETQPETSTAEAANEEKRIQEVSRTRARAQNFREGEYEIHLDAQERFEETEGPRPKNKEKNEDLRPCCVWTEQRPLCLTAETVAVAVLQLLQWIVEFRGIDDADENDNHVQALWATGQLEDRVLESAFYPTDCGGLREVSSHEFQRDAGIEEANGAYAEKLVSRFEATESRRHDFLWMSNLLPRLLATSVWGRPYLGRCVFRFVRLLLLSRLRSAFLACSRSRAVERRRANEKRRFSGAPQGRCGVRSTSGILPDPAVLAPLLPAPPAWLFWDLTGLGVSACSDEGETRFRSSFFPSSRQTRGDRGSGGARSGEAETEPRGVSADAERRETGYGERQDVSVKTEVERVGGCFKGKKGKGRNHTPGERETTGAFRRSGVSATDTVESACARETSSARLAVCASRETETETTRFPFRSAASPPQDREMEYENAVSSTGPPGPRCASPLWSAPTLLQFVVLRAALPLPLSGPCWYRLAIKPGCGWFKLTALNGFSVRRICLGQAKQSGIKHSDLVPCVGLEVPTYRAGKDFGFKSQVSPLGQALAALEREATLEREPAQKPAEFPFPTPSFMDVITLAKPEKNVLKIRVDGKGMWNVPLLHPHVKLNVASARRQTRSPSSDLQAGDERKRDNQCEAREPAGRRLHASSRASSEGRDTAAQRETSRKESSVFAATSAARSRRKRRRIDRSLPLLSTMHELHLCIVTHSCSKDAFQLYVHRGGGEVDKSLRHHRKLAGLLRRVQTLHSPGFRSSPGDSPDPFLPDFWPVALHQLPVLPACNAPPTLAFASYALPSPSTFSPLLYRSRLPRLRPASSPSFSLRLCPSASRSFSAEAGVADHLSEGPREHSGGVLRTAASAASSLCAWDKSKMVLGGRGCAAFDSHADLLRWRWTCLFGDTQLLRQSVQLRRALLLGDLALRAARKQQLGELHSGGFPLLSRVEEQSEEIRQLPSVAAVQALRLDERRRDRGPLSGTEKKGERQDVRTRTDLSPVQGRGADCVANAKTDMEDERSNRQCGEEEETLGELLADILNSLTDGLDEMEAWTSQCMRAQPLPFSALLSDPASPALASSRHLSRPASNVCGDNEAPAVAESLQTATRAELAGQLSPSFSATSELPSAPRPFFHFVHKQTSAEALNRLRQMFSRLSALLRVFVFDGASEDAETPAEGLLRLTGEASFNDFERLWMSGAFQRHLADFVRDEESSESRGTSEPSRTKKDIASTSPAQAFGRSWFPKGVCATNYWQLITELSSPFFAEHRLWRPFFLLSTAEKNSNDKKRVFSRFGPVGMPFEVPSLPRNGATDPRGEGNTEKKETPKPTSTDSHDGPYQVESAGPEEEGDSSSGGKVLSGEGKSDDSLASQRFASRVSSQATTGRNGDKGRGERGDGQANWRDLWALACDMKSVEDGAFMTSLLRLLPLRGRQLLLRRLRENVKQIVALCTRSGDLQTDAADLPQHGCFSETRLMRLSLLSSFLSVLGAAEGAAAGAQREAEQREEDSNELEVARQTERPADWAEEREYETEQGQRKSPQILDHRSPSSTNACVDISEECETAELTLTLLTKVAPLLAASAPFLRRRSCHSDPSPSLNRLGCVADVGQLSAVKADVLLQRFQLLAYLSHASGYAALAPPPRPPLPPRSPSRSASASVVTFGQRSEKPRKQSNGQVGETGTRKRAGKARDGRLQSGRAANGERKQTRREADVGERQEGISCACCGAAISEISSAPTHVEDYSSKGACSSTCGVSPGGRGAAVEAGSQHLSGAAPTLSGSKSVDSTFAGPVEPKVSEIGQEPLKHEGACDHPWEPCRRPALIRVSLLTELLDSWRFLPARGSPARDAFFSLLLRLCRTTASGLDPIPHEEGEGNKERASRRDVGGATLSRSGVSAVGRNGLSPAEENDVAADPLSPVDRAGDLDRELWEGVLTWPQVFWLLEQLPRFLPVADTSRWTCGEVAASVLNRLASPVAFSVPVSDASESASSTSVPSRDEPAAELNLSAAWGLFPASDEALRLGQDPSAVSARTWLRLHGYASSCVAETPLAGSGASSFAVAGASSSLLSEGNRWTRTQRAAFWRPVVADLEDVRG</sequence>
<feature type="compositionally biased region" description="Gly residues" evidence="2">
    <location>
        <begin position="5640"/>
        <end position="5653"/>
    </location>
</feature>
<feature type="region of interest" description="Disordered" evidence="2">
    <location>
        <begin position="5333"/>
        <end position="5369"/>
    </location>
</feature>
<evidence type="ECO:0000256" key="2">
    <source>
        <dbReference type="SAM" id="MobiDB-lite"/>
    </source>
</evidence>
<keyword evidence="3" id="KW-0808">Transferase</keyword>
<feature type="compositionally biased region" description="Basic and acidic residues" evidence="2">
    <location>
        <begin position="773"/>
        <end position="794"/>
    </location>
</feature>
<feature type="non-terminal residue" evidence="3">
    <location>
        <position position="7740"/>
    </location>
</feature>
<feature type="region of interest" description="Disordered" evidence="2">
    <location>
        <begin position="2439"/>
        <end position="2523"/>
    </location>
</feature>
<feature type="region of interest" description="Disordered" evidence="2">
    <location>
        <begin position="6862"/>
        <end position="6883"/>
    </location>
</feature>
<dbReference type="GO" id="GO:0016740">
    <property type="term" value="F:transferase activity"/>
    <property type="evidence" value="ECO:0007669"/>
    <property type="project" value="UniProtKB-KW"/>
</dbReference>
<feature type="compositionally biased region" description="Basic residues" evidence="2">
    <location>
        <begin position="914"/>
        <end position="926"/>
    </location>
</feature>
<feature type="compositionally biased region" description="Basic and acidic residues" evidence="2">
    <location>
        <begin position="6314"/>
        <end position="6330"/>
    </location>
</feature>
<feature type="compositionally biased region" description="Basic and acidic residues" evidence="2">
    <location>
        <begin position="1801"/>
        <end position="1810"/>
    </location>
</feature>